<protein>
    <submittedName>
        <fullName evidence="1">Uncharacterized protein</fullName>
    </submittedName>
</protein>
<gene>
    <name evidence="1" type="ORF">C5S46_02805</name>
</gene>
<evidence type="ECO:0000313" key="1">
    <source>
        <dbReference type="EMBL" id="TKY92024.1"/>
    </source>
</evidence>
<dbReference type="Proteomes" id="UP000315423">
    <property type="component" value="Unassembled WGS sequence"/>
</dbReference>
<dbReference type="EMBL" id="QYBA01000086">
    <property type="protein sequence ID" value="TKY92024.1"/>
    <property type="molecule type" value="Genomic_DNA"/>
</dbReference>
<sequence length="422" mass="48939">MNIDITEAIKKMAGWCPNVSLANREEEMIMEVYKKEHIHKIKGIGFKEITGILHLVYAIWLIGTALWVLAEIKLFPWYVLDITFISSTILLVIGINSLMIFFNFIKSANTHRVLAAVNIVLIVLFFMYLSQTLISHEPKITLITLFEKPFYYYTFSIVSLILFTIILGIPNIITILSKPTEERKIKFIAVSFIILIVTFALISGYYFYLNMQKDSMILEDHEDGGYRIYQMTPNIYTMSGLSMEDYPYFLDSYEGTTGHPISDDSYEAIQFLRTKENSNVLGWWDYELQIKAADKKPVITYASNEIKYTVGRPSQLYDNFESNEKVVDVSTFFTTDSEETAVGIAEKYGANYVYVLLQRWDVYYQVMFNTVQPDIGEKIYSSETLFNELYEVSMAYKFKTGAELEYFDKIFENGDVVIYQLK</sequence>
<proteinExistence type="predicted"/>
<accession>A0AC61SBI8</accession>
<organism evidence="1 2">
    <name type="scientific">Candidatus Methanomarinus sp</name>
    <dbReference type="NCBI Taxonomy" id="3386244"/>
    <lineage>
        <taxon>Archaea</taxon>
        <taxon>Methanobacteriati</taxon>
        <taxon>Methanobacteriota</taxon>
        <taxon>Stenosarchaea group</taxon>
        <taxon>Methanomicrobia</taxon>
        <taxon>Methanosarcinales</taxon>
        <taxon>ANME-2 cluster</taxon>
        <taxon>Candidatus Methanocomedenaceae</taxon>
        <taxon>Candidatus Methanomarinus</taxon>
    </lineage>
</organism>
<comment type="caution">
    <text evidence="1">The sequence shown here is derived from an EMBL/GenBank/DDBJ whole genome shotgun (WGS) entry which is preliminary data.</text>
</comment>
<evidence type="ECO:0000313" key="2">
    <source>
        <dbReference type="Proteomes" id="UP000315423"/>
    </source>
</evidence>
<reference evidence="1" key="1">
    <citation type="submission" date="2018-09" db="EMBL/GenBank/DDBJ databases">
        <title>A genomic encyclopedia of anaerobic methanotrophic archaea.</title>
        <authorList>
            <person name="Skennerton C.T."/>
            <person name="Chadwick G.L."/>
            <person name="Laso-Perez R."/>
            <person name="Leu A.O."/>
            <person name="Speth D.R."/>
            <person name="Yu H."/>
            <person name="Morgan-Lang C."/>
            <person name="Hatzenpichler R."/>
            <person name="Goudeau D."/>
            <person name="Malmstrom R."/>
            <person name="Woyke T."/>
            <person name="Hallam S."/>
            <person name="Tyson G.W."/>
            <person name="Wegener G."/>
            <person name="Boetius A."/>
            <person name="Orphan V.J."/>
        </authorList>
    </citation>
    <scope>NUCLEOTIDE SEQUENCE</scope>
    <source>
        <strain evidence="1">CONS3730D10UFb2</strain>
    </source>
</reference>
<name>A0AC61SBI8_9EURY</name>